<dbReference type="GO" id="GO:0098632">
    <property type="term" value="F:cell-cell adhesion mediator activity"/>
    <property type="evidence" value="ECO:0007669"/>
    <property type="project" value="TreeGrafter"/>
</dbReference>
<dbReference type="GO" id="GO:0005886">
    <property type="term" value="C:plasma membrane"/>
    <property type="evidence" value="ECO:0007669"/>
    <property type="project" value="TreeGrafter"/>
</dbReference>
<dbReference type="CDD" id="cd00096">
    <property type="entry name" value="Ig"/>
    <property type="match status" value="1"/>
</dbReference>
<dbReference type="AlphaFoldDB" id="A0A3Q4G0C3"/>
<dbReference type="PROSITE" id="PS50835">
    <property type="entry name" value="IG_LIKE"/>
    <property type="match status" value="3"/>
</dbReference>
<dbReference type="GO" id="GO:0007411">
    <property type="term" value="P:axon guidance"/>
    <property type="evidence" value="ECO:0007669"/>
    <property type="project" value="TreeGrafter"/>
</dbReference>
<dbReference type="Gene3D" id="2.60.40.10">
    <property type="entry name" value="Immunoglobulins"/>
    <property type="match status" value="2"/>
</dbReference>
<dbReference type="SUPFAM" id="SSF48726">
    <property type="entry name" value="Immunoglobulin"/>
    <property type="match status" value="3"/>
</dbReference>
<dbReference type="FunFam" id="2.60.40.10:FF:000032">
    <property type="entry name" value="palladin isoform X1"/>
    <property type="match status" value="1"/>
</dbReference>
<dbReference type="OMA" id="PVSIEWY"/>
<dbReference type="PANTHER" id="PTHR10075">
    <property type="entry name" value="BASIGIN RELATED"/>
    <property type="match status" value="1"/>
</dbReference>
<feature type="domain" description="Ig-like" evidence="3">
    <location>
        <begin position="184"/>
        <end position="221"/>
    </location>
</feature>
<dbReference type="InterPro" id="IPR013783">
    <property type="entry name" value="Ig-like_fold"/>
</dbReference>
<dbReference type="InterPro" id="IPR003598">
    <property type="entry name" value="Ig_sub2"/>
</dbReference>
<dbReference type="SMART" id="SM00408">
    <property type="entry name" value="IGc2"/>
    <property type="match status" value="2"/>
</dbReference>
<evidence type="ECO:0000313" key="5">
    <source>
        <dbReference type="Proteomes" id="UP000261580"/>
    </source>
</evidence>
<reference evidence="4" key="1">
    <citation type="submission" date="2025-08" db="UniProtKB">
        <authorList>
            <consortium name="Ensembl"/>
        </authorList>
    </citation>
    <scope>IDENTIFICATION</scope>
</reference>
<evidence type="ECO:0000259" key="3">
    <source>
        <dbReference type="PROSITE" id="PS50835"/>
    </source>
</evidence>
<dbReference type="STRING" id="32507.ENSNBRP00000001455"/>
<sequence>MSIISTKLDFKVGDEILLLCKAGAEGEITWQKDGEDIDDEEIVNKLDETSSKLVIKKARMQDVGRYTCHCDFDSGHKDDVQIQLFVYDGPSFGSTKTYHEFLEGTDVLVPCLVTGQPQVDVQWFKNRQEISNGKRHMRKQSDNTLRIEKVKRVDAGTYVCRAQIRGRSSIFVELSVSVVVNAPPTVRLREEVKKVLAGPETNVSLLCLVDGLPQPNITWTM</sequence>
<evidence type="ECO:0000256" key="2">
    <source>
        <dbReference type="ARBA" id="ARBA00023319"/>
    </source>
</evidence>
<reference evidence="4" key="2">
    <citation type="submission" date="2025-09" db="UniProtKB">
        <authorList>
            <consortium name="Ensembl"/>
        </authorList>
    </citation>
    <scope>IDENTIFICATION</scope>
</reference>
<organism evidence="4 5">
    <name type="scientific">Neolamprologus brichardi</name>
    <name type="common">Fairy cichlid</name>
    <name type="synonym">Lamprologus brichardi</name>
    <dbReference type="NCBI Taxonomy" id="32507"/>
    <lineage>
        <taxon>Eukaryota</taxon>
        <taxon>Metazoa</taxon>
        <taxon>Chordata</taxon>
        <taxon>Craniata</taxon>
        <taxon>Vertebrata</taxon>
        <taxon>Euteleostomi</taxon>
        <taxon>Actinopterygii</taxon>
        <taxon>Neopterygii</taxon>
        <taxon>Teleostei</taxon>
        <taxon>Neoteleostei</taxon>
        <taxon>Acanthomorphata</taxon>
        <taxon>Ovalentaria</taxon>
        <taxon>Cichlomorphae</taxon>
        <taxon>Cichliformes</taxon>
        <taxon>Cichlidae</taxon>
        <taxon>African cichlids</taxon>
        <taxon>Pseudocrenilabrinae</taxon>
        <taxon>Lamprologini</taxon>
        <taxon>Neolamprologus</taxon>
    </lineage>
</organism>
<dbReference type="GO" id="GO:0007156">
    <property type="term" value="P:homophilic cell adhesion via plasma membrane adhesion molecules"/>
    <property type="evidence" value="ECO:0007669"/>
    <property type="project" value="TreeGrafter"/>
</dbReference>
<dbReference type="GO" id="GO:0030424">
    <property type="term" value="C:axon"/>
    <property type="evidence" value="ECO:0007669"/>
    <property type="project" value="TreeGrafter"/>
</dbReference>
<dbReference type="InterPro" id="IPR013098">
    <property type="entry name" value="Ig_I-set"/>
</dbReference>
<accession>A0A3Q4G0C3</accession>
<evidence type="ECO:0000256" key="1">
    <source>
        <dbReference type="ARBA" id="ARBA00023157"/>
    </source>
</evidence>
<keyword evidence="1" id="KW-1015">Disulfide bond</keyword>
<protein>
    <submittedName>
        <fullName evidence="4">Hemicentin-2-like</fullName>
    </submittedName>
</protein>
<dbReference type="InterPro" id="IPR007110">
    <property type="entry name" value="Ig-like_dom"/>
</dbReference>
<evidence type="ECO:0000313" key="4">
    <source>
        <dbReference type="Ensembl" id="ENSNBRP00000001455.1"/>
    </source>
</evidence>
<name>A0A3Q4G0C3_NEOBR</name>
<dbReference type="Bgee" id="ENSNBRG00000001201">
    <property type="expression patterns" value="Expressed in mesonephros and 3 other cell types or tissues"/>
</dbReference>
<dbReference type="GeneTree" id="ENSGT00940000166537"/>
<keyword evidence="5" id="KW-1185">Reference proteome</keyword>
<dbReference type="InterPro" id="IPR036179">
    <property type="entry name" value="Ig-like_dom_sf"/>
</dbReference>
<dbReference type="Proteomes" id="UP000261580">
    <property type="component" value="Unassembled WGS sequence"/>
</dbReference>
<keyword evidence="2" id="KW-0393">Immunoglobulin domain</keyword>
<dbReference type="GO" id="GO:0070593">
    <property type="term" value="P:dendrite self-avoidance"/>
    <property type="evidence" value="ECO:0007669"/>
    <property type="project" value="TreeGrafter"/>
</dbReference>
<dbReference type="PANTHER" id="PTHR10075:SF14">
    <property type="entry name" value="CELL ADHESION MOLECULE DSCAM2-RELATED"/>
    <property type="match status" value="1"/>
</dbReference>
<feature type="domain" description="Ig-like" evidence="3">
    <location>
        <begin position="90"/>
        <end position="177"/>
    </location>
</feature>
<feature type="domain" description="Ig-like" evidence="3">
    <location>
        <begin position="1"/>
        <end position="83"/>
    </location>
</feature>
<dbReference type="Ensembl" id="ENSNBRT00000001517.1">
    <property type="protein sequence ID" value="ENSNBRP00000001455.1"/>
    <property type="gene ID" value="ENSNBRG00000001201.1"/>
</dbReference>
<dbReference type="Pfam" id="PF07679">
    <property type="entry name" value="I-set"/>
    <property type="match status" value="2"/>
</dbReference>
<dbReference type="SMART" id="SM00409">
    <property type="entry name" value="IG"/>
    <property type="match status" value="2"/>
</dbReference>
<proteinExistence type="predicted"/>
<dbReference type="InterPro" id="IPR003599">
    <property type="entry name" value="Ig_sub"/>
</dbReference>